<dbReference type="EMBL" id="WJXA01000005">
    <property type="protein sequence ID" value="KAF7142523.1"/>
    <property type="molecule type" value="Genomic_DNA"/>
</dbReference>
<sequence length="208" mass="22978">MSSTDSTPNSRGNTPPVQHESIDNPYFLHHSDNPGQVLVLTLLNGDNYPSWQCAMIVALQMLLREPLPSVNKAYSLLLQEEKHPEALIPTMESMNSIAAIANHQSSNSGAQISLTNPTAAAANYKGHSNAPHPNGGQKFHKKIRPRCSYCDQIAHSREKCYKLHGYPSRPTIPSQAHNIEVPHSLPMQPIRLATHNSHQNNINKSFPS</sequence>
<evidence type="ECO:0000259" key="2">
    <source>
        <dbReference type="Pfam" id="PF14244"/>
    </source>
</evidence>
<dbReference type="PANTHER" id="PTHR34222">
    <property type="entry name" value="GAG_PRE-INTEGRS DOMAIN-CONTAINING PROTEIN"/>
    <property type="match status" value="1"/>
</dbReference>
<accession>A0A834H6V5</accession>
<reference evidence="3" key="1">
    <citation type="submission" date="2019-11" db="EMBL/GenBank/DDBJ databases">
        <authorList>
            <person name="Liu Y."/>
            <person name="Hou J."/>
            <person name="Li T.-Q."/>
            <person name="Guan C.-H."/>
            <person name="Wu X."/>
            <person name="Wu H.-Z."/>
            <person name="Ling F."/>
            <person name="Zhang R."/>
            <person name="Shi X.-G."/>
            <person name="Ren J.-P."/>
            <person name="Chen E.-F."/>
            <person name="Sun J.-M."/>
        </authorList>
    </citation>
    <scope>NUCLEOTIDE SEQUENCE</scope>
    <source>
        <strain evidence="3">Adult_tree_wgs_1</strain>
        <tissue evidence="3">Leaves</tissue>
    </source>
</reference>
<feature type="domain" description="Retrotransposon Copia-like N-terminal" evidence="2">
    <location>
        <begin position="29"/>
        <end position="60"/>
    </location>
</feature>
<dbReference type="AlphaFoldDB" id="A0A834H6V5"/>
<organism evidence="3 4">
    <name type="scientific">Rhododendron simsii</name>
    <name type="common">Sims's rhododendron</name>
    <dbReference type="NCBI Taxonomy" id="118357"/>
    <lineage>
        <taxon>Eukaryota</taxon>
        <taxon>Viridiplantae</taxon>
        <taxon>Streptophyta</taxon>
        <taxon>Embryophyta</taxon>
        <taxon>Tracheophyta</taxon>
        <taxon>Spermatophyta</taxon>
        <taxon>Magnoliopsida</taxon>
        <taxon>eudicotyledons</taxon>
        <taxon>Gunneridae</taxon>
        <taxon>Pentapetalae</taxon>
        <taxon>asterids</taxon>
        <taxon>Ericales</taxon>
        <taxon>Ericaceae</taxon>
        <taxon>Ericoideae</taxon>
        <taxon>Rhodoreae</taxon>
        <taxon>Rhododendron</taxon>
    </lineage>
</organism>
<evidence type="ECO:0000256" key="1">
    <source>
        <dbReference type="SAM" id="MobiDB-lite"/>
    </source>
</evidence>
<dbReference type="Proteomes" id="UP000626092">
    <property type="component" value="Unassembled WGS sequence"/>
</dbReference>
<feature type="compositionally biased region" description="Polar residues" evidence="1">
    <location>
        <begin position="1"/>
        <end position="16"/>
    </location>
</feature>
<feature type="region of interest" description="Disordered" evidence="1">
    <location>
        <begin position="1"/>
        <end position="24"/>
    </location>
</feature>
<name>A0A834H6V5_RHOSS</name>
<proteinExistence type="predicted"/>
<dbReference type="Pfam" id="PF14244">
    <property type="entry name" value="Retrotran_gag_3"/>
    <property type="match status" value="1"/>
</dbReference>
<evidence type="ECO:0000313" key="3">
    <source>
        <dbReference type="EMBL" id="KAF7142523.1"/>
    </source>
</evidence>
<protein>
    <recommendedName>
        <fullName evidence="2">Retrotransposon Copia-like N-terminal domain-containing protein</fullName>
    </recommendedName>
</protein>
<dbReference type="InterPro" id="IPR029472">
    <property type="entry name" value="Copia-like_N"/>
</dbReference>
<dbReference type="PANTHER" id="PTHR34222:SF99">
    <property type="entry name" value="PROTEIN, PUTATIVE-RELATED"/>
    <property type="match status" value="1"/>
</dbReference>
<evidence type="ECO:0000313" key="4">
    <source>
        <dbReference type="Proteomes" id="UP000626092"/>
    </source>
</evidence>
<dbReference type="OrthoDB" id="1305271at2759"/>
<gene>
    <name evidence="3" type="ORF">RHSIM_Rhsim05G0099200</name>
</gene>
<keyword evidence="4" id="KW-1185">Reference proteome</keyword>
<comment type="caution">
    <text evidence="3">The sequence shown here is derived from an EMBL/GenBank/DDBJ whole genome shotgun (WGS) entry which is preliminary data.</text>
</comment>